<dbReference type="EMBL" id="JAUSWB010000006">
    <property type="protein sequence ID" value="MDQ0429831.1"/>
    <property type="molecule type" value="Genomic_DNA"/>
</dbReference>
<keyword evidence="1" id="KW-0472">Membrane</keyword>
<reference evidence="2 3" key="1">
    <citation type="submission" date="2023-07" db="EMBL/GenBank/DDBJ databases">
        <title>Genomic Encyclopedia of Type Strains, Phase IV (KMG-IV): sequencing the most valuable type-strain genomes for metagenomic binning, comparative biology and taxonomic classification.</title>
        <authorList>
            <person name="Goeker M."/>
        </authorList>
    </citation>
    <scope>NUCLEOTIDE SEQUENCE [LARGE SCALE GENOMIC DNA]</scope>
    <source>
        <strain evidence="2 3">DSM 16419</strain>
    </source>
</reference>
<feature type="transmembrane region" description="Helical" evidence="1">
    <location>
        <begin position="5"/>
        <end position="23"/>
    </location>
</feature>
<keyword evidence="3" id="KW-1185">Reference proteome</keyword>
<name>A0ABU0GYF6_9BACL</name>
<evidence type="ECO:0000256" key="1">
    <source>
        <dbReference type="SAM" id="Phobius"/>
    </source>
</evidence>
<organism evidence="2 3">
    <name type="scientific">Planomicrobium stackebrandtii</name>
    <dbReference type="NCBI Taxonomy" id="253160"/>
    <lineage>
        <taxon>Bacteria</taxon>
        <taxon>Bacillati</taxon>
        <taxon>Bacillota</taxon>
        <taxon>Bacilli</taxon>
        <taxon>Bacillales</taxon>
        <taxon>Caryophanaceae</taxon>
        <taxon>Planomicrobium</taxon>
    </lineage>
</organism>
<evidence type="ECO:0000313" key="3">
    <source>
        <dbReference type="Proteomes" id="UP001241988"/>
    </source>
</evidence>
<gene>
    <name evidence="2" type="ORF">QOZ98_002659</name>
</gene>
<accession>A0ABU0GYF6</accession>
<keyword evidence="1" id="KW-0812">Transmembrane</keyword>
<proteinExistence type="predicted"/>
<sequence length="57" mass="6335">MKRWITCLLIGLIMFMSGIYLSTLLSTTWIIIGVLLGVLGGILMGSSTYFLPKLQKK</sequence>
<protein>
    <submittedName>
        <fullName evidence="2">Membrane-anchored protein</fullName>
    </submittedName>
</protein>
<evidence type="ECO:0000313" key="2">
    <source>
        <dbReference type="EMBL" id="MDQ0429831.1"/>
    </source>
</evidence>
<dbReference type="Proteomes" id="UP001241988">
    <property type="component" value="Unassembled WGS sequence"/>
</dbReference>
<keyword evidence="1" id="KW-1133">Transmembrane helix</keyword>
<feature type="transmembrane region" description="Helical" evidence="1">
    <location>
        <begin position="29"/>
        <end position="51"/>
    </location>
</feature>
<comment type="caution">
    <text evidence="2">The sequence shown here is derived from an EMBL/GenBank/DDBJ whole genome shotgun (WGS) entry which is preliminary data.</text>
</comment>